<protein>
    <submittedName>
        <fullName evidence="1">Uncharacterized protein</fullName>
    </submittedName>
</protein>
<dbReference type="AlphaFoldDB" id="A0A085MVL7"/>
<evidence type="ECO:0000313" key="1">
    <source>
        <dbReference type="EMBL" id="KFD61263.1"/>
    </source>
</evidence>
<dbReference type="Proteomes" id="UP000030758">
    <property type="component" value="Unassembled WGS sequence"/>
</dbReference>
<dbReference type="EMBL" id="KL367629">
    <property type="protein sequence ID" value="KFD61263.1"/>
    <property type="molecule type" value="Genomic_DNA"/>
</dbReference>
<reference evidence="1" key="1">
    <citation type="journal article" date="2014" name="Nat. Genet.">
        <title>Genome and transcriptome of the porcine whipworm Trichuris suis.</title>
        <authorList>
            <person name="Jex A.R."/>
            <person name="Nejsum P."/>
            <person name="Schwarz E.M."/>
            <person name="Hu L."/>
            <person name="Young N.D."/>
            <person name="Hall R.S."/>
            <person name="Korhonen P.K."/>
            <person name="Liao S."/>
            <person name="Thamsborg S."/>
            <person name="Xia J."/>
            <person name="Xu P."/>
            <person name="Wang S."/>
            <person name="Scheerlinck J.P."/>
            <person name="Hofmann A."/>
            <person name="Sternberg P.W."/>
            <person name="Wang J."/>
            <person name="Gasser R.B."/>
        </authorList>
    </citation>
    <scope>NUCLEOTIDE SEQUENCE [LARGE SCALE GENOMIC DNA]</scope>
    <source>
        <strain evidence="1">DCEP-RM93F</strain>
    </source>
</reference>
<sequence length="250" mass="29445">MKRLMGWMDKETLFHTFSSRKETNAAKISDIFRNPPLRVTGRFSRAFDVRKSVKRKSPGSVWTSVFVRALVEFCQSDVQNLDRLEYLEKESGRSFLKGFFVLTIPFERFLYCGLEMRIRICTDKVCFKTSAYPVSRIVFRWVAKCISKRRTFWQRIATEPYGITFFSSVGGTTDSNKIFFMKLQIKLEVVVDDMNLLTTLLRFTIKQCKTVLRKLETYLRRLTTICYLHVQNMDQYGTNLDSNGKWVKIF</sequence>
<organism evidence="1">
    <name type="scientific">Trichuris suis</name>
    <name type="common">pig whipworm</name>
    <dbReference type="NCBI Taxonomy" id="68888"/>
    <lineage>
        <taxon>Eukaryota</taxon>
        <taxon>Metazoa</taxon>
        <taxon>Ecdysozoa</taxon>
        <taxon>Nematoda</taxon>
        <taxon>Enoplea</taxon>
        <taxon>Dorylaimia</taxon>
        <taxon>Trichinellida</taxon>
        <taxon>Trichuridae</taxon>
        <taxon>Trichuris</taxon>
    </lineage>
</organism>
<gene>
    <name evidence="1" type="ORF">M514_26561</name>
</gene>
<accession>A0A085MVL7</accession>
<name>A0A085MVL7_9BILA</name>
<proteinExistence type="predicted"/>